<dbReference type="InterPro" id="IPR020846">
    <property type="entry name" value="MFS_dom"/>
</dbReference>
<name>A0AAN6V1A8_9PEZI</name>
<keyword evidence="10" id="KW-1185">Reference proteome</keyword>
<proteinExistence type="predicted"/>
<keyword evidence="5 7" id="KW-0472">Membrane</keyword>
<evidence type="ECO:0000256" key="2">
    <source>
        <dbReference type="ARBA" id="ARBA00022448"/>
    </source>
</evidence>
<dbReference type="AlphaFoldDB" id="A0AAN6V1A8"/>
<feature type="transmembrane region" description="Helical" evidence="7">
    <location>
        <begin position="414"/>
        <end position="434"/>
    </location>
</feature>
<dbReference type="PANTHER" id="PTHR43791:SF65">
    <property type="entry name" value="MAJOR FACILITATOR SUPERFAMILY (MFS) PROFILE DOMAIN-CONTAINING PROTEIN-RELATED"/>
    <property type="match status" value="1"/>
</dbReference>
<dbReference type="Pfam" id="PF07690">
    <property type="entry name" value="MFS_1"/>
    <property type="match status" value="1"/>
</dbReference>
<evidence type="ECO:0000256" key="3">
    <source>
        <dbReference type="ARBA" id="ARBA00022692"/>
    </source>
</evidence>
<dbReference type="InterPro" id="IPR011701">
    <property type="entry name" value="MFS"/>
</dbReference>
<dbReference type="GO" id="GO:0016020">
    <property type="term" value="C:membrane"/>
    <property type="evidence" value="ECO:0007669"/>
    <property type="project" value="UniProtKB-SubCell"/>
</dbReference>
<dbReference type="SUPFAM" id="SSF103473">
    <property type="entry name" value="MFS general substrate transporter"/>
    <property type="match status" value="1"/>
</dbReference>
<evidence type="ECO:0000256" key="1">
    <source>
        <dbReference type="ARBA" id="ARBA00004141"/>
    </source>
</evidence>
<evidence type="ECO:0000256" key="4">
    <source>
        <dbReference type="ARBA" id="ARBA00022989"/>
    </source>
</evidence>
<feature type="transmembrane region" description="Helical" evidence="7">
    <location>
        <begin position="440"/>
        <end position="458"/>
    </location>
</feature>
<dbReference type="FunFam" id="1.20.1250.20:FF:000247">
    <property type="entry name" value="MFS general substrate transporter"/>
    <property type="match status" value="1"/>
</dbReference>
<evidence type="ECO:0000259" key="8">
    <source>
        <dbReference type="PROSITE" id="PS50850"/>
    </source>
</evidence>
<keyword evidence="4 7" id="KW-1133">Transmembrane helix</keyword>
<dbReference type="PANTHER" id="PTHR43791">
    <property type="entry name" value="PERMEASE-RELATED"/>
    <property type="match status" value="1"/>
</dbReference>
<keyword evidence="3 7" id="KW-0812">Transmembrane</keyword>
<dbReference type="Proteomes" id="UP001302676">
    <property type="component" value="Unassembled WGS sequence"/>
</dbReference>
<accession>A0AAN6V1A8</accession>
<protein>
    <submittedName>
        <fullName evidence="9">Major facilitator superfamily domain-containing protein</fullName>
    </submittedName>
</protein>
<dbReference type="GO" id="GO:0022857">
    <property type="term" value="F:transmembrane transporter activity"/>
    <property type="evidence" value="ECO:0007669"/>
    <property type="project" value="InterPro"/>
</dbReference>
<dbReference type="InterPro" id="IPR036259">
    <property type="entry name" value="MFS_trans_sf"/>
</dbReference>
<dbReference type="FunFam" id="1.20.1250.20:FF:000106">
    <property type="entry name" value="MFS transporter, putative"/>
    <property type="match status" value="1"/>
</dbReference>
<feature type="compositionally biased region" description="Basic and acidic residues" evidence="6">
    <location>
        <begin position="8"/>
        <end position="23"/>
    </location>
</feature>
<keyword evidence="2" id="KW-0813">Transport</keyword>
<dbReference type="RefSeq" id="XP_062635957.1">
    <property type="nucleotide sequence ID" value="XM_062777608.1"/>
</dbReference>
<feature type="transmembrane region" description="Helical" evidence="7">
    <location>
        <begin position="207"/>
        <end position="226"/>
    </location>
</feature>
<dbReference type="GeneID" id="87814221"/>
<dbReference type="Gene3D" id="1.20.1250.20">
    <property type="entry name" value="MFS general substrate transporter like domains"/>
    <property type="match status" value="1"/>
</dbReference>
<dbReference type="PROSITE" id="PS50850">
    <property type="entry name" value="MFS"/>
    <property type="match status" value="1"/>
</dbReference>
<feature type="transmembrane region" description="Helical" evidence="7">
    <location>
        <begin position="388"/>
        <end position="407"/>
    </location>
</feature>
<feature type="region of interest" description="Disordered" evidence="6">
    <location>
        <begin position="1"/>
        <end position="39"/>
    </location>
</feature>
<feature type="domain" description="Major facilitator superfamily (MFS) profile" evidence="8">
    <location>
        <begin position="110"/>
        <end position="571"/>
    </location>
</feature>
<feature type="transmembrane region" description="Helical" evidence="7">
    <location>
        <begin position="270"/>
        <end position="291"/>
    </location>
</feature>
<reference evidence="9" key="1">
    <citation type="journal article" date="2023" name="Mol. Phylogenet. Evol.">
        <title>Genome-scale phylogeny and comparative genomics of the fungal order Sordariales.</title>
        <authorList>
            <person name="Hensen N."/>
            <person name="Bonometti L."/>
            <person name="Westerberg I."/>
            <person name="Brannstrom I.O."/>
            <person name="Guillou S."/>
            <person name="Cros-Aarteil S."/>
            <person name="Calhoun S."/>
            <person name="Haridas S."/>
            <person name="Kuo A."/>
            <person name="Mondo S."/>
            <person name="Pangilinan J."/>
            <person name="Riley R."/>
            <person name="LaButti K."/>
            <person name="Andreopoulos B."/>
            <person name="Lipzen A."/>
            <person name="Chen C."/>
            <person name="Yan M."/>
            <person name="Daum C."/>
            <person name="Ng V."/>
            <person name="Clum A."/>
            <person name="Steindorff A."/>
            <person name="Ohm R.A."/>
            <person name="Martin F."/>
            <person name="Silar P."/>
            <person name="Natvig D.O."/>
            <person name="Lalanne C."/>
            <person name="Gautier V."/>
            <person name="Ament-Velasquez S.L."/>
            <person name="Kruys A."/>
            <person name="Hutchinson M.I."/>
            <person name="Powell A.J."/>
            <person name="Barry K."/>
            <person name="Miller A.N."/>
            <person name="Grigoriev I.V."/>
            <person name="Debuchy R."/>
            <person name="Gladieux P."/>
            <person name="Hiltunen Thoren M."/>
            <person name="Johannesson H."/>
        </authorList>
    </citation>
    <scope>NUCLEOTIDE SEQUENCE</scope>
    <source>
        <strain evidence="9">CBS 141.50</strain>
    </source>
</reference>
<gene>
    <name evidence="9" type="ORF">C8A04DRAFT_13162</name>
</gene>
<evidence type="ECO:0000313" key="10">
    <source>
        <dbReference type="Proteomes" id="UP001302676"/>
    </source>
</evidence>
<feature type="transmembrane region" description="Helical" evidence="7">
    <location>
        <begin position="238"/>
        <end position="258"/>
    </location>
</feature>
<comment type="subcellular location">
    <subcellularLocation>
        <location evidence="1">Membrane</location>
        <topology evidence="1">Multi-pass membrane protein</topology>
    </subcellularLocation>
</comment>
<comment type="caution">
    <text evidence="9">The sequence shown here is derived from an EMBL/GenBank/DDBJ whole genome shotgun (WGS) entry which is preliminary data.</text>
</comment>
<evidence type="ECO:0000256" key="7">
    <source>
        <dbReference type="SAM" id="Phobius"/>
    </source>
</evidence>
<organism evidence="9 10">
    <name type="scientific">Dichotomopilus funicola</name>
    <dbReference type="NCBI Taxonomy" id="1934379"/>
    <lineage>
        <taxon>Eukaryota</taxon>
        <taxon>Fungi</taxon>
        <taxon>Dikarya</taxon>
        <taxon>Ascomycota</taxon>
        <taxon>Pezizomycotina</taxon>
        <taxon>Sordariomycetes</taxon>
        <taxon>Sordariomycetidae</taxon>
        <taxon>Sordariales</taxon>
        <taxon>Chaetomiaceae</taxon>
        <taxon>Dichotomopilus</taxon>
    </lineage>
</organism>
<dbReference type="EMBL" id="MU853596">
    <property type="protein sequence ID" value="KAK4142586.1"/>
    <property type="molecule type" value="Genomic_DNA"/>
</dbReference>
<evidence type="ECO:0000256" key="5">
    <source>
        <dbReference type="ARBA" id="ARBA00023136"/>
    </source>
</evidence>
<evidence type="ECO:0000313" key="9">
    <source>
        <dbReference type="EMBL" id="KAK4142586.1"/>
    </source>
</evidence>
<reference evidence="9" key="2">
    <citation type="submission" date="2023-05" db="EMBL/GenBank/DDBJ databases">
        <authorList>
            <consortium name="Lawrence Berkeley National Laboratory"/>
            <person name="Steindorff A."/>
            <person name="Hensen N."/>
            <person name="Bonometti L."/>
            <person name="Westerberg I."/>
            <person name="Brannstrom I.O."/>
            <person name="Guillou S."/>
            <person name="Cros-Aarteil S."/>
            <person name="Calhoun S."/>
            <person name="Haridas S."/>
            <person name="Kuo A."/>
            <person name="Mondo S."/>
            <person name="Pangilinan J."/>
            <person name="Riley R."/>
            <person name="Labutti K."/>
            <person name="Andreopoulos B."/>
            <person name="Lipzen A."/>
            <person name="Chen C."/>
            <person name="Yanf M."/>
            <person name="Daum C."/>
            <person name="Ng V."/>
            <person name="Clum A."/>
            <person name="Ohm R."/>
            <person name="Martin F."/>
            <person name="Silar P."/>
            <person name="Natvig D."/>
            <person name="Lalanne C."/>
            <person name="Gautier V."/>
            <person name="Ament-Velasquez S.L."/>
            <person name="Kruys A."/>
            <person name="Hutchinson M.I."/>
            <person name="Powell A.J."/>
            <person name="Barry K."/>
            <person name="Miller A.N."/>
            <person name="Grigoriev I.V."/>
            <person name="Debuchy R."/>
            <person name="Gladieux P."/>
            <person name="Thoren M.H."/>
            <person name="Johannesson H."/>
        </authorList>
    </citation>
    <scope>NUCLEOTIDE SEQUENCE</scope>
    <source>
        <strain evidence="9">CBS 141.50</strain>
    </source>
</reference>
<evidence type="ECO:0000256" key="6">
    <source>
        <dbReference type="SAM" id="MobiDB-lite"/>
    </source>
</evidence>
<feature type="transmembrane region" description="Helical" evidence="7">
    <location>
        <begin position="513"/>
        <end position="531"/>
    </location>
</feature>
<sequence length="571" mass="65418">MATIAAKDQVRVTQTERDPETKLGPESSTTSVNTIPPLGVPRQEKRFWFQRTAEYDADAVATQPSVFDDPDTAKNYLPPPEWENTHRFDPLARWTWREEYRLVRKVDFRIMIWACIMFMALELDRANLGQALTDDFLKDLHLTTDDYNLGNTVFKLAFLCAELPSQLVSKWMGPDRWIPAQMTLWSIVASAQFFLSGRSSFIATRALLGMLQGGFIPDVILYLSYFYKHHELSLRLGFFWTAMSIADILSSLLAYGILHMRGVQAYSGWRWLFLLEGLLTLVIGLFSFLLMPAGPSQTASWFRGKNGWFSEREETIIVNRVLREDPSKSDMHNRQPITLGLLWQSLKDYDLWPLYILGLTFQIPMTPPAQYLTLNLRSLGFDTFQTNLLAIPYTVGHIITMLGLTYLAEILGELTLLAGFGQVWALPFLIYLNVADTANASRWVIYAVTTLLLAYPNAHPIQVGWNSRNSNTVRSRTVSAACYNMFVQASALISSNIYRSDDAPLYNRGNRQLLAIACMNIVIYGLVKVYYVRRNKQRDTKWNAMTPEERLHYLATTTDEGNKRLDFRFQH</sequence>